<dbReference type="InterPro" id="IPR046885">
    <property type="entry name" value="MnmA-like_C"/>
</dbReference>
<dbReference type="RefSeq" id="WP_304515085.1">
    <property type="nucleotide sequence ID" value="NZ_JAOSID010000001.1"/>
</dbReference>
<dbReference type="Pfam" id="PF20259">
    <property type="entry name" value="tRNA_Me_trans_M"/>
    <property type="match status" value="1"/>
</dbReference>
<evidence type="ECO:0000259" key="10">
    <source>
        <dbReference type="Pfam" id="PF20258"/>
    </source>
</evidence>
<dbReference type="PANTHER" id="PTHR11933">
    <property type="entry name" value="TRNA 5-METHYLAMINOMETHYL-2-THIOURIDYLATE -METHYLTRANSFERASE"/>
    <property type="match status" value="1"/>
</dbReference>
<dbReference type="SUPFAM" id="SSF52402">
    <property type="entry name" value="Adenine nucleotide alpha hydrolases-like"/>
    <property type="match status" value="1"/>
</dbReference>
<feature type="binding site" evidence="9">
    <location>
        <begin position="8"/>
        <end position="15"/>
    </location>
    <ligand>
        <name>ATP</name>
        <dbReference type="ChEBI" id="CHEBI:30616"/>
    </ligand>
</feature>
<feature type="binding site" evidence="9">
    <location>
        <position position="34"/>
    </location>
    <ligand>
        <name>ATP</name>
        <dbReference type="ChEBI" id="CHEBI:30616"/>
    </ligand>
</feature>
<evidence type="ECO:0000313" key="12">
    <source>
        <dbReference type="EMBL" id="MDO8167882.1"/>
    </source>
</evidence>
<keyword evidence="9" id="KW-0963">Cytoplasm</keyword>
<keyword evidence="5 9" id="KW-0067">ATP-binding</keyword>
<evidence type="ECO:0000256" key="3">
    <source>
        <dbReference type="ARBA" id="ARBA00022694"/>
    </source>
</evidence>
<evidence type="ECO:0000313" key="13">
    <source>
        <dbReference type="Proteomes" id="UP001172036"/>
    </source>
</evidence>
<dbReference type="InterPro" id="IPR023382">
    <property type="entry name" value="MnmA-like_central_sf"/>
</dbReference>
<feature type="region of interest" description="Interaction with tRNA" evidence="9">
    <location>
        <begin position="155"/>
        <end position="157"/>
    </location>
</feature>
<accession>A0ABT9DCP5</accession>
<evidence type="ECO:0000256" key="4">
    <source>
        <dbReference type="ARBA" id="ARBA00022741"/>
    </source>
</evidence>
<dbReference type="EMBL" id="JAOSID010000001">
    <property type="protein sequence ID" value="MDO8167882.1"/>
    <property type="molecule type" value="Genomic_DNA"/>
</dbReference>
<dbReference type="NCBIfam" id="TIGR00420">
    <property type="entry name" value="trmU"/>
    <property type="match status" value="1"/>
</dbReference>
<feature type="active site" description="Cysteine persulfide intermediate" evidence="9">
    <location>
        <position position="205"/>
    </location>
</feature>
<dbReference type="NCBIfam" id="NF001138">
    <property type="entry name" value="PRK00143.1"/>
    <property type="match status" value="1"/>
</dbReference>
<keyword evidence="2 9" id="KW-0808">Transferase</keyword>
<organism evidence="12 13">
    <name type="scientific">Candidatus Phytoplasma melaleucae</name>
    <dbReference type="NCBI Taxonomy" id="2982630"/>
    <lineage>
        <taxon>Bacteria</taxon>
        <taxon>Bacillati</taxon>
        <taxon>Mycoplasmatota</taxon>
        <taxon>Mollicutes</taxon>
        <taxon>Acholeplasmatales</taxon>
        <taxon>Acholeplasmataceae</taxon>
        <taxon>Candidatus Phytoplasma</taxon>
    </lineage>
</organism>
<comment type="catalytic activity">
    <reaction evidence="8 9">
        <text>S-sulfanyl-L-cysteinyl-[protein] + uridine(34) in tRNA + AH2 + ATP = 2-thiouridine(34) in tRNA + L-cysteinyl-[protein] + A + AMP + diphosphate + H(+)</text>
        <dbReference type="Rhea" id="RHEA:47032"/>
        <dbReference type="Rhea" id="RHEA-COMP:10131"/>
        <dbReference type="Rhea" id="RHEA-COMP:11726"/>
        <dbReference type="Rhea" id="RHEA-COMP:11727"/>
        <dbReference type="Rhea" id="RHEA-COMP:11728"/>
        <dbReference type="ChEBI" id="CHEBI:13193"/>
        <dbReference type="ChEBI" id="CHEBI:15378"/>
        <dbReference type="ChEBI" id="CHEBI:17499"/>
        <dbReference type="ChEBI" id="CHEBI:29950"/>
        <dbReference type="ChEBI" id="CHEBI:30616"/>
        <dbReference type="ChEBI" id="CHEBI:33019"/>
        <dbReference type="ChEBI" id="CHEBI:61963"/>
        <dbReference type="ChEBI" id="CHEBI:65315"/>
        <dbReference type="ChEBI" id="CHEBI:87170"/>
        <dbReference type="ChEBI" id="CHEBI:456215"/>
        <dbReference type="EC" id="2.8.1.13"/>
    </reaction>
</comment>
<feature type="region of interest" description="Interaction with tRNA" evidence="9">
    <location>
        <begin position="319"/>
        <end position="320"/>
    </location>
</feature>
<evidence type="ECO:0000256" key="2">
    <source>
        <dbReference type="ARBA" id="ARBA00022679"/>
    </source>
</evidence>
<evidence type="ECO:0000259" key="11">
    <source>
        <dbReference type="Pfam" id="PF20259"/>
    </source>
</evidence>
<comment type="similarity">
    <text evidence="9">Belongs to the MnmA/TRMU family.</text>
</comment>
<dbReference type="Gene3D" id="2.40.30.10">
    <property type="entry name" value="Translation factors"/>
    <property type="match status" value="1"/>
</dbReference>
<dbReference type="Pfam" id="PF20258">
    <property type="entry name" value="tRNA_Me_trans_C"/>
    <property type="match status" value="1"/>
</dbReference>
<dbReference type="InterPro" id="IPR046884">
    <property type="entry name" value="MnmA-like_central"/>
</dbReference>
<gene>
    <name evidence="9 12" type="primary">mnmA</name>
    <name evidence="12" type="ORF">OC680_00075</name>
</gene>
<feature type="active site" description="Nucleophile" evidence="9">
    <location>
        <position position="109"/>
    </location>
</feature>
<evidence type="ECO:0000256" key="5">
    <source>
        <dbReference type="ARBA" id="ARBA00022840"/>
    </source>
</evidence>
<proteinExistence type="inferred from homology"/>
<dbReference type="EC" id="2.8.1.13" evidence="9"/>
<dbReference type="InterPro" id="IPR004506">
    <property type="entry name" value="MnmA-like"/>
</dbReference>
<keyword evidence="6 9" id="KW-0694">RNA-binding</keyword>
<evidence type="ECO:0000256" key="9">
    <source>
        <dbReference type="HAMAP-Rule" id="MF_00144"/>
    </source>
</evidence>
<feature type="binding site" evidence="9">
    <location>
        <position position="133"/>
    </location>
    <ligand>
        <name>ATP</name>
        <dbReference type="ChEBI" id="CHEBI:30616"/>
    </ligand>
</feature>
<dbReference type="Pfam" id="PF03054">
    <property type="entry name" value="tRNA_Me_trans"/>
    <property type="match status" value="1"/>
</dbReference>
<evidence type="ECO:0000256" key="8">
    <source>
        <dbReference type="ARBA" id="ARBA00051542"/>
    </source>
</evidence>
<feature type="domain" description="tRNA-specific 2-thiouridylase MnmA-like central" evidence="11">
    <location>
        <begin position="214"/>
        <end position="279"/>
    </location>
</feature>
<keyword evidence="4 9" id="KW-0547">Nucleotide-binding</keyword>
<dbReference type="HAMAP" id="MF_00144">
    <property type="entry name" value="tRNA_thiouridyl_MnmA"/>
    <property type="match status" value="1"/>
</dbReference>
<feature type="domain" description="tRNA-specific 2-thiouridylase MnmA-like C-terminal" evidence="10">
    <location>
        <begin position="295"/>
        <end position="368"/>
    </location>
</feature>
<evidence type="ECO:0000256" key="6">
    <source>
        <dbReference type="ARBA" id="ARBA00022884"/>
    </source>
</evidence>
<dbReference type="Proteomes" id="UP001172036">
    <property type="component" value="Unassembled WGS sequence"/>
</dbReference>
<keyword evidence="1 9" id="KW-0820">tRNA-binding</keyword>
<dbReference type="PANTHER" id="PTHR11933:SF5">
    <property type="entry name" value="MITOCHONDRIAL TRNA-SPECIFIC 2-THIOURIDYLASE 1"/>
    <property type="match status" value="1"/>
</dbReference>
<dbReference type="Gene3D" id="2.30.30.280">
    <property type="entry name" value="Adenine nucleotide alpha hydrolases-like domains"/>
    <property type="match status" value="1"/>
</dbReference>
<comment type="caution">
    <text evidence="12">The sequence shown here is derived from an EMBL/GenBank/DDBJ whole genome shotgun (WGS) entry which is preliminary data.</text>
</comment>
<comment type="caution">
    <text evidence="9">Lacks conserved residue(s) required for the propagation of feature annotation.</text>
</comment>
<dbReference type="CDD" id="cd01998">
    <property type="entry name" value="MnmA_TRMU-like"/>
    <property type="match status" value="1"/>
</dbReference>
<keyword evidence="7" id="KW-1015">Disulfide bond</keyword>
<dbReference type="GO" id="GO:0103016">
    <property type="term" value="F:tRNA-uridine 2-sulfurtransferase activity"/>
    <property type="evidence" value="ECO:0007669"/>
    <property type="project" value="UniProtKB-EC"/>
</dbReference>
<dbReference type="InterPro" id="IPR014729">
    <property type="entry name" value="Rossmann-like_a/b/a_fold"/>
</dbReference>
<comment type="subcellular location">
    <subcellularLocation>
        <location evidence="9">Cytoplasm</location>
    </subcellularLocation>
</comment>
<keyword evidence="3 9" id="KW-0819">tRNA processing</keyword>
<keyword evidence="13" id="KW-1185">Reference proteome</keyword>
<sequence>MKKKVIIGLSGGVDSSVAALILQKHNYEVEGIFMRNWDSSLNYDIQGNPYINNNICPQAQDFQDALKIAQQLNIKCHQVDFSHEYWTQVFTSFLKFLSKNLTPNPDVLCNNHIKFLTFIKYAEQFQPDYIAMGHYAKVTLKNKRNILTKALDVSKDQTYFLSQLQHKQLNKIIFPLGNLTKNQVRKIAVQESLVTAHKKDSTGICFIGERKFSSFLQNYLPIKKGVIKNINNDEVLKQHQGVIYYTIGQRKGLNLGDINNNSLPWFVVGKNLKTNTLYVDQNHNSPYLYSDSALVINVVWRSYKNFNNCGRMKLKAKFRYRQPDQDVEIDWINKKVLKVYYPKTIKSVTPGQVCAFYYNEFCLGAGMIKEVYYQNQKRLYT</sequence>
<reference evidence="12 13" key="1">
    <citation type="journal article" date="2023" name="Int. J. Syst. Evol. Microbiol.">
        <title>The observation of taxonomic boundaries for the 16SrII and 16SrXXV phytoplasmas using genome-based delimitation.</title>
        <authorList>
            <person name="Rodrigues Jardim B."/>
            <person name="Tran-Nguyen L.T.T."/>
            <person name="Gambley C."/>
            <person name="Al-Sadi A.M."/>
            <person name="Al-Subhi A.M."/>
            <person name="Foissac X."/>
            <person name="Salar P."/>
            <person name="Cai H."/>
            <person name="Yang J.Y."/>
            <person name="Davis R."/>
            <person name="Jones L."/>
            <person name="Rodoni B."/>
            <person name="Constable F.E."/>
        </authorList>
    </citation>
    <scope>NUCLEOTIDE SEQUENCE [LARGE SCALE GENOMIC DNA]</scope>
    <source>
        <strain evidence="12">BAWM-155c</strain>
    </source>
</reference>
<feature type="site" description="Interaction with tRNA" evidence="9">
    <location>
        <position position="134"/>
    </location>
</feature>
<protein>
    <recommendedName>
        <fullName evidence="9">tRNA-specific 2-thiouridylase MnmA</fullName>
        <ecNumber evidence="9">2.8.1.13</ecNumber>
    </recommendedName>
</protein>
<comment type="function">
    <text evidence="9">Catalyzes the 2-thiolation of uridine at the wobble position (U34) of tRNA, leading to the formation of s(2)U34.</text>
</comment>
<feature type="site" description="Interaction with tRNA" evidence="9">
    <location>
        <position position="352"/>
    </location>
</feature>
<evidence type="ECO:0000256" key="7">
    <source>
        <dbReference type="ARBA" id="ARBA00023157"/>
    </source>
</evidence>
<evidence type="ECO:0000256" key="1">
    <source>
        <dbReference type="ARBA" id="ARBA00022555"/>
    </source>
</evidence>
<dbReference type="Gene3D" id="3.40.50.620">
    <property type="entry name" value="HUPs"/>
    <property type="match status" value="1"/>
</dbReference>
<feature type="region of interest" description="Interaction with target base in tRNA" evidence="9">
    <location>
        <begin position="104"/>
        <end position="106"/>
    </location>
</feature>
<name>A0ABT9DCP5_9MOLU</name>